<dbReference type="EC" id="2.7.8.-" evidence="4"/>
<dbReference type="Proteomes" id="UP001244640">
    <property type="component" value="Unassembled WGS sequence"/>
</dbReference>
<dbReference type="RefSeq" id="WP_307184524.1">
    <property type="nucleotide sequence ID" value="NZ_JAUTBA010000001.1"/>
</dbReference>
<proteinExistence type="inferred from homology"/>
<dbReference type="Pfam" id="PF01648">
    <property type="entry name" value="ACPS"/>
    <property type="match status" value="1"/>
</dbReference>
<dbReference type="PANTHER" id="PTHR12215">
    <property type="entry name" value="PHOSPHOPANTETHEINE TRANSFERASE"/>
    <property type="match status" value="1"/>
</dbReference>
<dbReference type="GO" id="GO:0016740">
    <property type="term" value="F:transferase activity"/>
    <property type="evidence" value="ECO:0007669"/>
    <property type="project" value="UniProtKB-KW"/>
</dbReference>
<dbReference type="InterPro" id="IPR037143">
    <property type="entry name" value="4-PPantetheinyl_Trfase_dom_sf"/>
</dbReference>
<dbReference type="InterPro" id="IPR050559">
    <property type="entry name" value="P-Pant_transferase_sf"/>
</dbReference>
<reference evidence="4 5" key="1">
    <citation type="submission" date="2023-07" db="EMBL/GenBank/DDBJ databases">
        <title>Functional and genomic diversity of the sorghum phyllosphere microbiome.</title>
        <authorList>
            <person name="Shade A."/>
        </authorList>
    </citation>
    <scope>NUCLEOTIDE SEQUENCE [LARGE SCALE GENOMIC DNA]</scope>
    <source>
        <strain evidence="4 5">SORGH_AS_0892</strain>
    </source>
</reference>
<gene>
    <name evidence="4" type="ORF">QE382_000473</name>
</gene>
<comment type="similarity">
    <text evidence="1">Belongs to the P-Pant transferase superfamily. Gsp/Sfp/HetI/AcpT family.</text>
</comment>
<evidence type="ECO:0000313" key="4">
    <source>
        <dbReference type="EMBL" id="MDQ1148489.1"/>
    </source>
</evidence>
<feature type="domain" description="4'-phosphopantetheinyl transferase" evidence="3">
    <location>
        <begin position="108"/>
        <end position="183"/>
    </location>
</feature>
<protein>
    <submittedName>
        <fullName evidence="4">4'-phosphopantetheinyl transferase</fullName>
        <ecNumber evidence="4">2.7.8.-</ecNumber>
    </submittedName>
</protein>
<evidence type="ECO:0000256" key="1">
    <source>
        <dbReference type="ARBA" id="ARBA00010990"/>
    </source>
</evidence>
<dbReference type="PANTHER" id="PTHR12215:SF10">
    <property type="entry name" value="L-AMINOADIPATE-SEMIALDEHYDE DEHYDROGENASE-PHOSPHOPANTETHEINYL TRANSFERASE"/>
    <property type="match status" value="1"/>
</dbReference>
<accession>A0ABU0U0L0</accession>
<sequence>MSLVYLREIDSQTKFAIWRIEESDDDLMSKLQLDEREKAILGSFHIGKRRLHWLATRVLLRTLLNTSRYIECPSDPNGKPYLANFPQKISLSHSFEYAAAMISTKGEVGIDMEIINTKVERIQHKFLKPEELAFITRDENQYEQLYACWCAKEAIYKLQGNAGVSFLNNMTIQPFNYQTQGILKLELDSNQKKQIYDVYYEKFNAYMLAYAVEQDI</sequence>
<evidence type="ECO:0000313" key="5">
    <source>
        <dbReference type="Proteomes" id="UP001244640"/>
    </source>
</evidence>
<organism evidence="4 5">
    <name type="scientific">Sphingobacterium zeae</name>
    <dbReference type="NCBI Taxonomy" id="1776859"/>
    <lineage>
        <taxon>Bacteria</taxon>
        <taxon>Pseudomonadati</taxon>
        <taxon>Bacteroidota</taxon>
        <taxon>Sphingobacteriia</taxon>
        <taxon>Sphingobacteriales</taxon>
        <taxon>Sphingobacteriaceae</taxon>
        <taxon>Sphingobacterium</taxon>
    </lineage>
</organism>
<name>A0ABU0U0L0_9SPHI</name>
<dbReference type="InterPro" id="IPR008278">
    <property type="entry name" value="4-PPantetheinyl_Trfase_dom"/>
</dbReference>
<dbReference type="EMBL" id="JAUTBA010000001">
    <property type="protein sequence ID" value="MDQ1148489.1"/>
    <property type="molecule type" value="Genomic_DNA"/>
</dbReference>
<dbReference type="SUPFAM" id="SSF56214">
    <property type="entry name" value="4'-phosphopantetheinyl transferase"/>
    <property type="match status" value="2"/>
</dbReference>
<comment type="caution">
    <text evidence="4">The sequence shown here is derived from an EMBL/GenBank/DDBJ whole genome shotgun (WGS) entry which is preliminary data.</text>
</comment>
<keyword evidence="5" id="KW-1185">Reference proteome</keyword>
<dbReference type="Gene3D" id="3.90.470.20">
    <property type="entry name" value="4'-phosphopantetheinyl transferase domain"/>
    <property type="match status" value="2"/>
</dbReference>
<keyword evidence="2 4" id="KW-0808">Transferase</keyword>
<evidence type="ECO:0000256" key="2">
    <source>
        <dbReference type="ARBA" id="ARBA00022679"/>
    </source>
</evidence>
<evidence type="ECO:0000259" key="3">
    <source>
        <dbReference type="Pfam" id="PF01648"/>
    </source>
</evidence>